<name>A0A7J6X7I3_THATH</name>
<keyword evidence="1" id="KW-1133">Transmembrane helix</keyword>
<feature type="non-terminal residue" evidence="2">
    <location>
        <position position="80"/>
    </location>
</feature>
<protein>
    <submittedName>
        <fullName evidence="2">Uncharacterized protein</fullName>
    </submittedName>
</protein>
<comment type="caution">
    <text evidence="2">The sequence shown here is derived from an EMBL/GenBank/DDBJ whole genome shotgun (WGS) entry which is preliminary data.</text>
</comment>
<organism evidence="2 3">
    <name type="scientific">Thalictrum thalictroides</name>
    <name type="common">Rue-anemone</name>
    <name type="synonym">Anemone thalictroides</name>
    <dbReference type="NCBI Taxonomy" id="46969"/>
    <lineage>
        <taxon>Eukaryota</taxon>
        <taxon>Viridiplantae</taxon>
        <taxon>Streptophyta</taxon>
        <taxon>Embryophyta</taxon>
        <taxon>Tracheophyta</taxon>
        <taxon>Spermatophyta</taxon>
        <taxon>Magnoliopsida</taxon>
        <taxon>Ranunculales</taxon>
        <taxon>Ranunculaceae</taxon>
        <taxon>Thalictroideae</taxon>
        <taxon>Thalictrum</taxon>
    </lineage>
</organism>
<dbReference type="Proteomes" id="UP000554482">
    <property type="component" value="Unassembled WGS sequence"/>
</dbReference>
<keyword evidence="1" id="KW-0812">Transmembrane</keyword>
<dbReference type="SUPFAM" id="SSF56219">
    <property type="entry name" value="DNase I-like"/>
    <property type="match status" value="1"/>
</dbReference>
<dbReference type="OrthoDB" id="692400at2759"/>
<evidence type="ECO:0000313" key="3">
    <source>
        <dbReference type="Proteomes" id="UP000554482"/>
    </source>
</evidence>
<dbReference type="EMBL" id="JABWDY010003878">
    <property type="protein sequence ID" value="KAF5205579.1"/>
    <property type="molecule type" value="Genomic_DNA"/>
</dbReference>
<keyword evidence="3" id="KW-1185">Reference proteome</keyword>
<evidence type="ECO:0000313" key="2">
    <source>
        <dbReference type="EMBL" id="KAF5205579.1"/>
    </source>
</evidence>
<accession>A0A7J6X7I3</accession>
<dbReference type="InterPro" id="IPR036691">
    <property type="entry name" value="Endo/exonu/phosph_ase_sf"/>
</dbReference>
<keyword evidence="1" id="KW-0472">Membrane</keyword>
<proteinExistence type="predicted"/>
<dbReference type="Gene3D" id="3.60.10.10">
    <property type="entry name" value="Endonuclease/exonuclease/phosphatase"/>
    <property type="match status" value="1"/>
</dbReference>
<evidence type="ECO:0000256" key="1">
    <source>
        <dbReference type="SAM" id="Phobius"/>
    </source>
</evidence>
<dbReference type="AlphaFoldDB" id="A0A7J6X7I3"/>
<sequence>MAKFVTWNARGLCNLDAQGSLKTLLSVSKANVVMIQETKAKEIFDSVWSLIFPIGWRWLGVPAIGLSGGMLLAWNSNEIS</sequence>
<reference evidence="2 3" key="1">
    <citation type="submission" date="2020-06" db="EMBL/GenBank/DDBJ databases">
        <title>Transcriptomic and genomic resources for Thalictrum thalictroides and T. hernandezii: Facilitating candidate gene discovery in an emerging model plant lineage.</title>
        <authorList>
            <person name="Arias T."/>
            <person name="Riano-Pachon D.M."/>
            <person name="Di Stilio V.S."/>
        </authorList>
    </citation>
    <scope>NUCLEOTIDE SEQUENCE [LARGE SCALE GENOMIC DNA]</scope>
    <source>
        <strain evidence="3">cv. WT478/WT964</strain>
        <tissue evidence="2">Leaves</tissue>
    </source>
</reference>
<feature type="transmembrane region" description="Helical" evidence="1">
    <location>
        <begin position="54"/>
        <end position="74"/>
    </location>
</feature>
<gene>
    <name evidence="2" type="ORF">FRX31_004834</name>
</gene>